<dbReference type="OrthoDB" id="2507068at2759"/>
<protein>
    <submittedName>
        <fullName evidence="1">Uncharacterized protein</fullName>
    </submittedName>
</protein>
<dbReference type="AlphaFoldDB" id="A0A0L6UFF4"/>
<reference evidence="1 2" key="1">
    <citation type="submission" date="2015-08" db="EMBL/GenBank/DDBJ databases">
        <title>Next Generation Sequencing and Analysis of the Genome of Puccinia sorghi L Schw, the Causal Agent of Maize Common Rust.</title>
        <authorList>
            <person name="Rochi L."/>
            <person name="Burguener G."/>
            <person name="Darino M."/>
            <person name="Turjanski A."/>
            <person name="Kreff E."/>
            <person name="Dieguez M.J."/>
            <person name="Sacco F."/>
        </authorList>
    </citation>
    <scope>NUCLEOTIDE SEQUENCE [LARGE SCALE GENOMIC DNA]</scope>
    <source>
        <strain evidence="1 2">RO10H11247</strain>
    </source>
</reference>
<organism evidence="1 2">
    <name type="scientific">Puccinia sorghi</name>
    <dbReference type="NCBI Taxonomy" id="27349"/>
    <lineage>
        <taxon>Eukaryota</taxon>
        <taxon>Fungi</taxon>
        <taxon>Dikarya</taxon>
        <taxon>Basidiomycota</taxon>
        <taxon>Pucciniomycotina</taxon>
        <taxon>Pucciniomycetes</taxon>
        <taxon>Pucciniales</taxon>
        <taxon>Pucciniaceae</taxon>
        <taxon>Puccinia</taxon>
    </lineage>
</organism>
<evidence type="ECO:0000313" key="1">
    <source>
        <dbReference type="EMBL" id="KNZ47303.1"/>
    </source>
</evidence>
<comment type="caution">
    <text evidence="1">The sequence shown here is derived from an EMBL/GenBank/DDBJ whole genome shotgun (WGS) entry which is preliminary data.</text>
</comment>
<keyword evidence="2" id="KW-1185">Reference proteome</keyword>
<name>A0A0L6UFF4_9BASI</name>
<dbReference type="Proteomes" id="UP000037035">
    <property type="component" value="Unassembled WGS sequence"/>
</dbReference>
<feature type="non-terminal residue" evidence="1">
    <location>
        <position position="183"/>
    </location>
</feature>
<evidence type="ECO:0000313" key="2">
    <source>
        <dbReference type="Proteomes" id="UP000037035"/>
    </source>
</evidence>
<dbReference type="VEuPathDB" id="FungiDB:VP01_6520g1"/>
<proteinExistence type="predicted"/>
<accession>A0A0L6UFF4</accession>
<sequence>MGIDSSDDDHSICTIIHAKGYEDIMDGVWTKTNKNTKNYQKMYAWGIMKLYATVEDDLHPVIISKENKFFDSLNALSVACGEKSIITLFNKLFQLINLIYNPGSSLAQHISIFRKNYTALTTDHPSDTGFIIDEINELPLSFDFLKLGISKNCEICKSCKIKRAPHSNPLPSADQPFKTLHID</sequence>
<gene>
    <name evidence="1" type="ORF">VP01_6520g1</name>
</gene>
<dbReference type="EMBL" id="LAVV01011853">
    <property type="protein sequence ID" value="KNZ47303.1"/>
    <property type="molecule type" value="Genomic_DNA"/>
</dbReference>